<dbReference type="FunFam" id="3.40.50.720:FF:000240">
    <property type="entry name" value="SDR family oxidoreductase"/>
    <property type="match status" value="1"/>
</dbReference>
<dbReference type="InterPro" id="IPR002347">
    <property type="entry name" value="SDR_fam"/>
</dbReference>
<dbReference type="eggNOG" id="COG1028">
    <property type="taxonomic scope" value="Bacteria"/>
</dbReference>
<dbReference type="NCBIfam" id="NF009466">
    <property type="entry name" value="PRK12826.1-2"/>
    <property type="match status" value="1"/>
</dbReference>
<gene>
    <name evidence="3" type="ORF">MA20_14715</name>
</gene>
<dbReference type="InterPro" id="IPR020904">
    <property type="entry name" value="Sc_DH/Rdtase_CS"/>
</dbReference>
<evidence type="ECO:0000256" key="2">
    <source>
        <dbReference type="ARBA" id="ARBA00023002"/>
    </source>
</evidence>
<dbReference type="NCBIfam" id="NF005559">
    <property type="entry name" value="PRK07231.1"/>
    <property type="match status" value="1"/>
</dbReference>
<dbReference type="Pfam" id="PF13561">
    <property type="entry name" value="adh_short_C2"/>
    <property type="match status" value="1"/>
</dbReference>
<keyword evidence="2" id="KW-0560">Oxidoreductase</keyword>
<dbReference type="SUPFAM" id="SSF51735">
    <property type="entry name" value="NAD(P)-binding Rossmann-fold domains"/>
    <property type="match status" value="1"/>
</dbReference>
<comment type="similarity">
    <text evidence="1">Belongs to the short-chain dehydrogenases/reductases (SDR) family.</text>
</comment>
<dbReference type="PRINTS" id="PR00080">
    <property type="entry name" value="SDRFAMILY"/>
</dbReference>
<evidence type="ECO:0000256" key="1">
    <source>
        <dbReference type="ARBA" id="ARBA00006484"/>
    </source>
</evidence>
<dbReference type="PANTHER" id="PTHR42760">
    <property type="entry name" value="SHORT-CHAIN DEHYDROGENASES/REDUCTASES FAMILY MEMBER"/>
    <property type="match status" value="1"/>
</dbReference>
<sequence>MYLEKFKLSGKTAFITGGGQGIGLACAEALAEAGAKVIIGDRDSKVADSAKASLKTKGFDIETAIMDVTDTKRVAEVAADLVARHGKVDILVNNAGIARSETPAETVTDEHWLNVIDVNLNGTFWCCREFGKHMLKAKSGAIVNVGSMSGFIVNKPQEQCFYNASKAGVHHLTKSLAAEWGARGIRVNAVAPTYIDTPLNAFVKSTPKMYDAWIGGTPMARMGQVEEIASVVLFLASEAASLMTGSIVLVDGGYTCW</sequence>
<proteinExistence type="inferred from homology"/>
<organism evidence="3 4">
    <name type="scientific">Bradyrhizobium japonicum</name>
    <dbReference type="NCBI Taxonomy" id="375"/>
    <lineage>
        <taxon>Bacteria</taxon>
        <taxon>Pseudomonadati</taxon>
        <taxon>Pseudomonadota</taxon>
        <taxon>Alphaproteobacteria</taxon>
        <taxon>Hyphomicrobiales</taxon>
        <taxon>Nitrobacteraceae</taxon>
        <taxon>Bradyrhizobium</taxon>
    </lineage>
</organism>
<dbReference type="InterPro" id="IPR036291">
    <property type="entry name" value="NAD(P)-bd_dom_sf"/>
</dbReference>
<dbReference type="RefSeq" id="WP_028155637.1">
    <property type="nucleotide sequence ID" value="NZ_CP081350.1"/>
</dbReference>
<evidence type="ECO:0000313" key="4">
    <source>
        <dbReference type="Proteomes" id="UP000030377"/>
    </source>
</evidence>
<dbReference type="PRINTS" id="PR00081">
    <property type="entry name" value="GDHRDH"/>
</dbReference>
<dbReference type="EMBL" id="JRPN01000014">
    <property type="protein sequence ID" value="KGT78652.1"/>
    <property type="molecule type" value="Genomic_DNA"/>
</dbReference>
<dbReference type="Gene3D" id="3.40.50.720">
    <property type="entry name" value="NAD(P)-binding Rossmann-like Domain"/>
    <property type="match status" value="1"/>
</dbReference>
<dbReference type="PROSITE" id="PS51257">
    <property type="entry name" value="PROKAR_LIPOPROTEIN"/>
    <property type="match status" value="1"/>
</dbReference>
<dbReference type="GO" id="GO:0016616">
    <property type="term" value="F:oxidoreductase activity, acting on the CH-OH group of donors, NAD or NADP as acceptor"/>
    <property type="evidence" value="ECO:0007669"/>
    <property type="project" value="TreeGrafter"/>
</dbReference>
<accession>A0A0A3XW14</accession>
<evidence type="ECO:0000313" key="3">
    <source>
        <dbReference type="EMBL" id="KGT78652.1"/>
    </source>
</evidence>
<dbReference type="AlphaFoldDB" id="A0A0A3XW14"/>
<name>A0A0A3XW14_BRAJP</name>
<reference evidence="3 4" key="1">
    <citation type="submission" date="2014-09" db="EMBL/GenBank/DDBJ databases">
        <title>Draft genome of Bradyrhizobium japonicum Is-34.</title>
        <authorList>
            <person name="Tsurumaru H."/>
            <person name="Yamakawa T."/>
            <person name="Hashimoto S."/>
            <person name="Okizaki K."/>
            <person name="Kanesaki Y."/>
            <person name="Yoshikawa H."/>
            <person name="Yajima S."/>
        </authorList>
    </citation>
    <scope>NUCLEOTIDE SEQUENCE [LARGE SCALE GENOMIC DNA]</scope>
    <source>
        <strain evidence="3 4">Is-34</strain>
    </source>
</reference>
<dbReference type="PROSITE" id="PS00061">
    <property type="entry name" value="ADH_SHORT"/>
    <property type="match status" value="1"/>
</dbReference>
<dbReference type="GO" id="GO:0005975">
    <property type="term" value="P:carbohydrate metabolic process"/>
    <property type="evidence" value="ECO:0007669"/>
    <property type="project" value="UniProtKB-ARBA"/>
</dbReference>
<comment type="caution">
    <text evidence="3">The sequence shown here is derived from an EMBL/GenBank/DDBJ whole genome shotgun (WGS) entry which is preliminary data.</text>
</comment>
<dbReference type="PANTHER" id="PTHR42760:SF115">
    <property type="entry name" value="3-OXOACYL-[ACYL-CARRIER-PROTEIN] REDUCTASE FABG"/>
    <property type="match status" value="1"/>
</dbReference>
<dbReference type="STRING" id="375.BKD09_RS33895"/>
<protein>
    <submittedName>
        <fullName evidence="3">3-oxoacyl-ACP reductase</fullName>
    </submittedName>
</protein>
<dbReference type="Proteomes" id="UP000030377">
    <property type="component" value="Unassembled WGS sequence"/>
</dbReference>